<feature type="compositionally biased region" description="Low complexity" evidence="1">
    <location>
        <begin position="1133"/>
        <end position="1148"/>
    </location>
</feature>
<dbReference type="RefSeq" id="XP_013353462.1">
    <property type="nucleotide sequence ID" value="XM_013498008.1"/>
</dbReference>
<dbReference type="PANTHER" id="PTHR46007:SF8">
    <property type="entry name" value="C2H2-TYPE DOMAIN-CONTAINING PROTEIN"/>
    <property type="match status" value="1"/>
</dbReference>
<feature type="region of interest" description="Disordered" evidence="1">
    <location>
        <begin position="1438"/>
        <end position="1463"/>
    </location>
</feature>
<evidence type="ECO:0000313" key="3">
    <source>
        <dbReference type="Proteomes" id="UP000030744"/>
    </source>
</evidence>
<feature type="compositionally biased region" description="Low complexity" evidence="1">
    <location>
        <begin position="389"/>
        <end position="408"/>
    </location>
</feature>
<feature type="region of interest" description="Disordered" evidence="1">
    <location>
        <begin position="149"/>
        <end position="186"/>
    </location>
</feature>
<feature type="region of interest" description="Disordered" evidence="1">
    <location>
        <begin position="1008"/>
        <end position="1068"/>
    </location>
</feature>
<dbReference type="GeneID" id="25378085"/>
<feature type="region of interest" description="Disordered" evidence="1">
    <location>
        <begin position="1"/>
        <end position="35"/>
    </location>
</feature>
<dbReference type="PANTHER" id="PTHR46007">
    <property type="entry name" value="MEDIATOR OF RNA POLYMERASE II TRANSCRIPTION SUBUNIT 12"/>
    <property type="match status" value="1"/>
</dbReference>
<feature type="region of interest" description="Disordered" evidence="1">
    <location>
        <begin position="389"/>
        <end position="419"/>
    </location>
</feature>
<feature type="region of interest" description="Disordered" evidence="1">
    <location>
        <begin position="1105"/>
        <end position="1159"/>
    </location>
</feature>
<feature type="compositionally biased region" description="Basic and acidic residues" evidence="1">
    <location>
        <begin position="1056"/>
        <end position="1066"/>
    </location>
</feature>
<dbReference type="VEuPathDB" id="ToxoDB:EMH_0032790"/>
<feature type="compositionally biased region" description="Basic and acidic residues" evidence="1">
    <location>
        <begin position="868"/>
        <end position="878"/>
    </location>
</feature>
<name>U6K3K9_9EIME</name>
<protein>
    <submittedName>
        <fullName evidence="2">Uncharacterized protein</fullName>
    </submittedName>
</protein>
<proteinExistence type="predicted"/>
<dbReference type="Proteomes" id="UP000030744">
    <property type="component" value="Unassembled WGS sequence"/>
</dbReference>
<sequence>MPAGDSIPTPPSIPSPIPIPVSERPPAALELPGADSPPHVAIASFPKQSKLVEPHDSCTAAAYQQRSTAATEVRRNTVGAATPGHEGPVDVRLSAEDVMQSELYGEAPCGAARGGRLLPGRRRILRAAAKQLAAVELLQEQLDVSAVDIDTHGLPPPDAADGSSTVQQQQQHQLQHQEEQTFDTSPLASEGRHLEFLRLHALLQAAVGAEQDVVVVGLHQVATQHRLAWAGCVAAAFAAAEGAAARAMQRHLWGPESSCVAGGSAAAAAAAGMSRRSSSTRYEQIVPLDASPHYNQLLLVYVHPSHLSNITLLSIAKTRLGSFCCRSLQQNYCRPWGLSPGTQKRLQQQREQWKQQLQQQQQQQQQRMDFFFNFTHFLGLSESAADTQAAAGAPAAETAAAEAAATAAETERPQSPPIHLRGLSRRLWHRQQRLQCQRQQDGICCSRRCAALARGSSSARPSRSSSSSSSSCGCEVFQEAFAYGGVAARVLIGATPVVFACADVKLNEEALETCSSRCCCNCGPQQPEHPGSAHAAAAAAAAAGRTTMDYTEREATAAQEHRKEEAWRKALTKAVQRQQLLTILADLRFETDSGWASALELKPLLLLGAQQQLGALQDRQRRLQQLQQLDITTKASAGFFCCRVPQRPAGPQLLSLQETGRMAQWRRPAWTWGALREARRGAPRGAPRGSPAGDPQGLPHGVCGGSIARFWVRWMSCRLVVERVDAERVKTTCNELRQTLKQEGRSLSKLIIDPPLLQLPPIRPFEPMELKISLSNPHVTLPTAYSVYCLSDSGKAIVPLSHVSYWHGALSRKWQGGPFWEAQSFQSLSSCEAATRPSEPLQLSLQREQQQLLQREQPQLLQLEKERIQEQTGEKSHSPDPLAPPASTSSDDTQRGGDVPAAAPGATAAAADAPGEVQQPIRLERWLLVDWPQGFLRGGETRVLSLVLNIQEGIYKAQELACGVLVLRLEDSRQDFFFCLAASLIPSLLGAELQPLALLGDKPLLPPTSPEVAGSAQTPALSADTAEPAAAEPPQRKQSEEKGGPDVQQEALESNEETRGDAEGKHPMLPMPKELWWLLSHLHSHTQAAAAAAAADDDAIAADSLRRQTNRSTPKRQDNSRGDDRQSALGQALATDSSSSNSNTSDSSSDSEDGDLSGGASCCSTFCEQQQQQRGLRGPKSGEGLMKEVVRFLSAAGGDSFTWPSFFAGSDTFMQPQRVCFEAPAAAAAAPPAAPEDGDRGPSSSRSVDDNTGSSSNSSSSHTSRRPHSRRSLLSRKDEHCRACCRGPLQREVVFLRACIEQGVEIPPGVSVGAALALLEYWGRTCCFFPSEFAVQDVQTDGFHILCRAVLLSLPPVHRNAFIAIISALNELLHAATRSQGPARRAGGTNVHPAGPCSGDPCCTGGAHSAHGCGATLAGAEAWDSCCLDKVQGTEAEGEEGALKVGEKGGGPPRRPPRGPPWHAGCLESAGAAELLRHALLLWAGVWLLKSCRPAVRHAVLGHFIARV</sequence>
<feature type="compositionally biased region" description="Polar residues" evidence="1">
    <location>
        <begin position="1242"/>
        <end position="1253"/>
    </location>
</feature>
<feature type="compositionally biased region" description="Low complexity" evidence="1">
    <location>
        <begin position="1019"/>
        <end position="1033"/>
    </location>
</feature>
<reference evidence="2" key="1">
    <citation type="submission" date="2013-10" db="EMBL/GenBank/DDBJ databases">
        <title>Genomic analysis of the causative agents of coccidiosis in chickens.</title>
        <authorList>
            <person name="Reid A.J."/>
            <person name="Blake D."/>
            <person name="Billington K."/>
            <person name="Browne H."/>
            <person name="Dunn M."/>
            <person name="Hung S."/>
            <person name="Kawahara F."/>
            <person name="Miranda-Saavedra D."/>
            <person name="Mourier T."/>
            <person name="Nagra H."/>
            <person name="Otto T.D."/>
            <person name="Rawlings N."/>
            <person name="Sanchez A."/>
            <person name="Sanders M."/>
            <person name="Subramaniam C."/>
            <person name="Tay Y."/>
            <person name="Dear P."/>
            <person name="Doerig C."/>
            <person name="Gruber A."/>
            <person name="Parkinson J."/>
            <person name="Shirley M."/>
            <person name="Wan K.L."/>
            <person name="Berriman M."/>
            <person name="Tomley F."/>
            <person name="Pain A."/>
        </authorList>
    </citation>
    <scope>NUCLEOTIDE SEQUENCE [LARGE SCALE GENOMIC DNA]</scope>
    <source>
        <strain evidence="2">Houghton</strain>
    </source>
</reference>
<dbReference type="GO" id="GO:0045944">
    <property type="term" value="P:positive regulation of transcription by RNA polymerase II"/>
    <property type="evidence" value="ECO:0007669"/>
    <property type="project" value="TreeGrafter"/>
</dbReference>
<keyword evidence="3" id="KW-1185">Reference proteome</keyword>
<feature type="region of interest" description="Disordered" evidence="1">
    <location>
        <begin position="1225"/>
        <end position="1274"/>
    </location>
</feature>
<feature type="compositionally biased region" description="Basic residues" evidence="1">
    <location>
        <begin position="1263"/>
        <end position="1274"/>
    </location>
</feature>
<gene>
    <name evidence="2" type="ORF">EMH_0032790</name>
</gene>
<feature type="region of interest" description="Disordered" evidence="1">
    <location>
        <begin position="868"/>
        <end position="915"/>
    </location>
</feature>
<feature type="compositionally biased region" description="Basic and acidic residues" evidence="1">
    <location>
        <begin position="1115"/>
        <end position="1126"/>
    </location>
</feature>
<accession>U6K3K9</accession>
<feature type="compositionally biased region" description="Basic and acidic residues" evidence="1">
    <location>
        <begin position="1034"/>
        <end position="1044"/>
    </location>
</feature>
<evidence type="ECO:0000313" key="2">
    <source>
        <dbReference type="EMBL" id="CDJ30897.1"/>
    </source>
</evidence>
<dbReference type="EMBL" id="HG682870">
    <property type="protein sequence ID" value="CDJ30897.1"/>
    <property type="molecule type" value="Genomic_DNA"/>
</dbReference>
<feature type="compositionally biased region" description="Pro residues" evidence="1">
    <location>
        <begin position="8"/>
        <end position="19"/>
    </location>
</feature>
<dbReference type="GO" id="GO:0016592">
    <property type="term" value="C:mediator complex"/>
    <property type="evidence" value="ECO:0007669"/>
    <property type="project" value="TreeGrafter"/>
</dbReference>
<reference evidence="2" key="2">
    <citation type="submission" date="2013-10" db="EMBL/GenBank/DDBJ databases">
        <authorList>
            <person name="Aslett M."/>
        </authorList>
    </citation>
    <scope>NUCLEOTIDE SEQUENCE [LARGE SCALE GENOMIC DNA]</scope>
    <source>
        <strain evidence="2">Houghton</strain>
    </source>
</reference>
<organism evidence="2 3">
    <name type="scientific">Eimeria mitis</name>
    <dbReference type="NCBI Taxonomy" id="44415"/>
    <lineage>
        <taxon>Eukaryota</taxon>
        <taxon>Sar</taxon>
        <taxon>Alveolata</taxon>
        <taxon>Apicomplexa</taxon>
        <taxon>Conoidasida</taxon>
        <taxon>Coccidia</taxon>
        <taxon>Eucoccidiorida</taxon>
        <taxon>Eimeriorina</taxon>
        <taxon>Eimeriidae</taxon>
        <taxon>Eimeria</taxon>
    </lineage>
</organism>
<evidence type="ECO:0000256" key="1">
    <source>
        <dbReference type="SAM" id="MobiDB-lite"/>
    </source>
</evidence>
<feature type="compositionally biased region" description="Low complexity" evidence="1">
    <location>
        <begin position="896"/>
        <end position="915"/>
    </location>
</feature>
<dbReference type="InterPro" id="IPR051647">
    <property type="entry name" value="Mediator_comp_sub12"/>
</dbReference>
<dbReference type="OrthoDB" id="346473at2759"/>
<dbReference type="GO" id="GO:0003713">
    <property type="term" value="F:transcription coactivator activity"/>
    <property type="evidence" value="ECO:0007669"/>
    <property type="project" value="TreeGrafter"/>
</dbReference>